<protein>
    <recommendedName>
        <fullName evidence="3">Trm112p-like protein</fullName>
    </recommendedName>
</protein>
<dbReference type="OrthoDB" id="678493at2"/>
<dbReference type="Proteomes" id="UP000036520">
    <property type="component" value="Chromosome"/>
</dbReference>
<dbReference type="EMBL" id="CP012040">
    <property type="protein sequence ID" value="AKP52843.1"/>
    <property type="molecule type" value="Genomic_DNA"/>
</dbReference>
<reference evidence="1 2" key="1">
    <citation type="submission" date="2015-07" db="EMBL/GenBank/DDBJ databases">
        <authorList>
            <person name="Kim K.M."/>
        </authorList>
    </citation>
    <scope>NUCLEOTIDE SEQUENCE [LARGE SCALE GENOMIC DNA]</scope>
    <source>
        <strain evidence="1 2">KCTC 12363</strain>
    </source>
</reference>
<dbReference type="Gene3D" id="2.20.25.10">
    <property type="match status" value="1"/>
</dbReference>
<gene>
    <name evidence="1" type="ORF">CA2015_3456</name>
</gene>
<dbReference type="KEGG" id="camu:CA2015_3456"/>
<organism evidence="1 2">
    <name type="scientific">Cyclobacterium amurskyense</name>
    <dbReference type="NCBI Taxonomy" id="320787"/>
    <lineage>
        <taxon>Bacteria</taxon>
        <taxon>Pseudomonadati</taxon>
        <taxon>Bacteroidota</taxon>
        <taxon>Cytophagia</taxon>
        <taxon>Cytophagales</taxon>
        <taxon>Cyclobacteriaceae</taxon>
        <taxon>Cyclobacterium</taxon>
    </lineage>
</organism>
<evidence type="ECO:0008006" key="3">
    <source>
        <dbReference type="Google" id="ProtNLM"/>
    </source>
</evidence>
<dbReference type="STRING" id="320787.CA2015_3456"/>
<dbReference type="Pfam" id="PF03966">
    <property type="entry name" value="Trm112p"/>
    <property type="match status" value="1"/>
</dbReference>
<dbReference type="InterPro" id="IPR005651">
    <property type="entry name" value="Trm112-like"/>
</dbReference>
<accession>A0A0H4PIT2</accession>
<dbReference type="AlphaFoldDB" id="A0A0H4PIT2"/>
<evidence type="ECO:0000313" key="2">
    <source>
        <dbReference type="Proteomes" id="UP000036520"/>
    </source>
</evidence>
<sequence>MRLSTINKLCCPFDKADLELTSITEDTEKRILEGWLHCKECKRIYPIVKGLPIMNPDEYREVDLEKPLLEKWSKHLEGKTVQNFRLIEGN</sequence>
<evidence type="ECO:0000313" key="1">
    <source>
        <dbReference type="EMBL" id="AKP52843.1"/>
    </source>
</evidence>
<name>A0A0H4PIT2_9BACT</name>
<proteinExistence type="predicted"/>
<keyword evidence="2" id="KW-1185">Reference proteome</keyword>
<dbReference type="RefSeq" id="WP_048643018.1">
    <property type="nucleotide sequence ID" value="NZ_CAXBGM010000042.1"/>
</dbReference>
<dbReference type="SUPFAM" id="SSF158997">
    <property type="entry name" value="Trm112p-like"/>
    <property type="match status" value="1"/>
</dbReference>